<organism evidence="1">
    <name type="scientific">Daucus carota subsp. sativus</name>
    <name type="common">Carrot</name>
    <dbReference type="NCBI Taxonomy" id="79200"/>
    <lineage>
        <taxon>Eukaryota</taxon>
        <taxon>Viridiplantae</taxon>
        <taxon>Streptophyta</taxon>
        <taxon>Embryophyta</taxon>
        <taxon>Tracheophyta</taxon>
        <taxon>Spermatophyta</taxon>
        <taxon>Magnoliopsida</taxon>
        <taxon>eudicotyledons</taxon>
        <taxon>Gunneridae</taxon>
        <taxon>Pentapetalae</taxon>
        <taxon>asterids</taxon>
        <taxon>campanulids</taxon>
        <taxon>Apiales</taxon>
        <taxon>Apiaceae</taxon>
        <taxon>Apioideae</taxon>
        <taxon>Scandiceae</taxon>
        <taxon>Daucinae</taxon>
        <taxon>Daucus</taxon>
        <taxon>Daucus sect. Daucus</taxon>
    </lineage>
</organism>
<name>A0A165X7C4_DAUCS</name>
<protein>
    <submittedName>
        <fullName evidence="1">Uncharacterized protein</fullName>
    </submittedName>
</protein>
<sequence>MKNQQLQQFYKQCTYKQQPNYHKPTNITPATHTYNTSIYQLYINKQNHF</sequence>
<gene>
    <name evidence="1" type="ORF">DCAR_014740</name>
</gene>
<proteinExistence type="predicted"/>
<accession>A0A165X7C4</accession>
<dbReference type="EMBL" id="LNRQ01000004">
    <property type="protein sequence ID" value="KZM97898.1"/>
    <property type="molecule type" value="Genomic_DNA"/>
</dbReference>
<evidence type="ECO:0000313" key="1">
    <source>
        <dbReference type="EMBL" id="KZM97898.1"/>
    </source>
</evidence>
<dbReference type="AlphaFoldDB" id="A0A165X7C4"/>
<reference evidence="1" key="1">
    <citation type="journal article" date="2016" name="Nat. Genet.">
        <title>A high-quality carrot genome assembly provides new insights into carotenoid accumulation and asterid genome evolution.</title>
        <authorList>
            <person name="Iorizzo M."/>
            <person name="Ellison S."/>
            <person name="Senalik D."/>
            <person name="Zeng P."/>
            <person name="Satapoomin P."/>
            <person name="Huang J."/>
            <person name="Bowman M."/>
            <person name="Iovene M."/>
            <person name="Sanseverino W."/>
            <person name="Cavagnaro P."/>
            <person name="Yildiz M."/>
            <person name="Macko-Podgorni A."/>
            <person name="Moranska E."/>
            <person name="Grzebelus E."/>
            <person name="Grzebelus D."/>
            <person name="Ashrafi H."/>
            <person name="Zheng Z."/>
            <person name="Cheng S."/>
            <person name="Spooner D."/>
            <person name="Van Deynze A."/>
            <person name="Simon P."/>
        </authorList>
    </citation>
    <scope>NUCLEOTIDE SEQUENCE [LARGE SCALE GENOMIC DNA]</scope>
    <source>
        <tissue evidence="1">Leaf</tissue>
    </source>
</reference>
<dbReference type="Gramene" id="KZM97898">
    <property type="protein sequence ID" value="KZM97898"/>
    <property type="gene ID" value="DCAR_014740"/>
</dbReference>
<comment type="caution">
    <text evidence="1">The sequence shown here is derived from an EMBL/GenBank/DDBJ whole genome shotgun (WGS) entry which is preliminary data.</text>
</comment>